<evidence type="ECO:0000256" key="2">
    <source>
        <dbReference type="SAM" id="Phobius"/>
    </source>
</evidence>
<feature type="compositionally biased region" description="Polar residues" evidence="1">
    <location>
        <begin position="1"/>
        <end position="12"/>
    </location>
</feature>
<proteinExistence type="predicted"/>
<accession>A0ABU8TCT5</accession>
<feature type="transmembrane region" description="Helical" evidence="2">
    <location>
        <begin position="68"/>
        <end position="87"/>
    </location>
</feature>
<sequence length="206" mass="20809">MTSTAERNSSGPEQPWWDAPDVPAGLRPAYGPVPPAYGPVPTGHGPVPAGYGPAGWPAAPRTGPRRGWVVLGLVGAVLAVALLGSALSAKGTMDVTGTVSVTSTYPTLGPFTACEGRGLYSWLHDGTRVTVRDADGAVVGTGSLGVGVSGAATGYYGLSDTCTFSFTVDAVPARGDTFRIAVGTADGTGVLFSRTELENGGAHLTY</sequence>
<evidence type="ECO:0000313" key="4">
    <source>
        <dbReference type="Proteomes" id="UP001364211"/>
    </source>
</evidence>
<reference evidence="3 4" key="1">
    <citation type="submission" date="2024-03" db="EMBL/GenBank/DDBJ databases">
        <title>Draft genome sequence of Pseudonocardia sp. DW16-2.</title>
        <authorList>
            <person name="Duangmal K."/>
        </authorList>
    </citation>
    <scope>NUCLEOTIDE SEQUENCE [LARGE SCALE GENOMIC DNA]</scope>
    <source>
        <strain evidence="3 4">DW16-2</strain>
    </source>
</reference>
<gene>
    <name evidence="3" type="ORF">WJX68_22670</name>
</gene>
<keyword evidence="4" id="KW-1185">Reference proteome</keyword>
<dbReference type="Proteomes" id="UP001364211">
    <property type="component" value="Unassembled WGS sequence"/>
</dbReference>
<name>A0ABU8TCT5_9PSEU</name>
<feature type="region of interest" description="Disordered" evidence="1">
    <location>
        <begin position="1"/>
        <end position="23"/>
    </location>
</feature>
<evidence type="ECO:0000256" key="1">
    <source>
        <dbReference type="SAM" id="MobiDB-lite"/>
    </source>
</evidence>
<protein>
    <submittedName>
        <fullName evidence="3">Uncharacterized protein</fullName>
    </submittedName>
</protein>
<keyword evidence="2" id="KW-0812">Transmembrane</keyword>
<dbReference type="EMBL" id="JBBJUP010000023">
    <property type="protein sequence ID" value="MEJ8281756.1"/>
    <property type="molecule type" value="Genomic_DNA"/>
</dbReference>
<evidence type="ECO:0000313" key="3">
    <source>
        <dbReference type="EMBL" id="MEJ8281756.1"/>
    </source>
</evidence>
<keyword evidence="2" id="KW-0472">Membrane</keyword>
<organism evidence="3 4">
    <name type="scientific">Pseudonocardia spirodelae</name>
    <dbReference type="NCBI Taxonomy" id="3133431"/>
    <lineage>
        <taxon>Bacteria</taxon>
        <taxon>Bacillati</taxon>
        <taxon>Actinomycetota</taxon>
        <taxon>Actinomycetes</taxon>
        <taxon>Pseudonocardiales</taxon>
        <taxon>Pseudonocardiaceae</taxon>
        <taxon>Pseudonocardia</taxon>
    </lineage>
</organism>
<keyword evidence="2" id="KW-1133">Transmembrane helix</keyword>
<comment type="caution">
    <text evidence="3">The sequence shown here is derived from an EMBL/GenBank/DDBJ whole genome shotgun (WGS) entry which is preliminary data.</text>
</comment>
<dbReference type="RefSeq" id="WP_340294445.1">
    <property type="nucleotide sequence ID" value="NZ_JBBJUP010000023.1"/>
</dbReference>